<evidence type="ECO:0000313" key="2">
    <source>
        <dbReference type="EMBL" id="TFL03896.1"/>
    </source>
</evidence>
<evidence type="ECO:0008006" key="4">
    <source>
        <dbReference type="Google" id="ProtNLM"/>
    </source>
</evidence>
<dbReference type="GO" id="GO:0000462">
    <property type="term" value="P:maturation of SSU-rRNA from tricistronic rRNA transcript (SSU-rRNA, 5.8S rRNA, LSU-rRNA)"/>
    <property type="evidence" value="ECO:0007669"/>
    <property type="project" value="TreeGrafter"/>
</dbReference>
<keyword evidence="3" id="KW-1185">Reference proteome</keyword>
<reference evidence="2 3" key="1">
    <citation type="journal article" date="2019" name="Nat. Ecol. Evol.">
        <title>Megaphylogeny resolves global patterns of mushroom evolution.</title>
        <authorList>
            <person name="Varga T."/>
            <person name="Krizsan K."/>
            <person name="Foldi C."/>
            <person name="Dima B."/>
            <person name="Sanchez-Garcia M."/>
            <person name="Sanchez-Ramirez S."/>
            <person name="Szollosi G.J."/>
            <person name="Szarkandi J.G."/>
            <person name="Papp V."/>
            <person name="Albert L."/>
            <person name="Andreopoulos W."/>
            <person name="Angelini C."/>
            <person name="Antonin V."/>
            <person name="Barry K.W."/>
            <person name="Bougher N.L."/>
            <person name="Buchanan P."/>
            <person name="Buyck B."/>
            <person name="Bense V."/>
            <person name="Catcheside P."/>
            <person name="Chovatia M."/>
            <person name="Cooper J."/>
            <person name="Damon W."/>
            <person name="Desjardin D."/>
            <person name="Finy P."/>
            <person name="Geml J."/>
            <person name="Haridas S."/>
            <person name="Hughes K."/>
            <person name="Justo A."/>
            <person name="Karasinski D."/>
            <person name="Kautmanova I."/>
            <person name="Kiss B."/>
            <person name="Kocsube S."/>
            <person name="Kotiranta H."/>
            <person name="LaButti K.M."/>
            <person name="Lechner B.E."/>
            <person name="Liimatainen K."/>
            <person name="Lipzen A."/>
            <person name="Lukacs Z."/>
            <person name="Mihaltcheva S."/>
            <person name="Morgado L.N."/>
            <person name="Niskanen T."/>
            <person name="Noordeloos M.E."/>
            <person name="Ohm R.A."/>
            <person name="Ortiz-Santana B."/>
            <person name="Ovrebo C."/>
            <person name="Racz N."/>
            <person name="Riley R."/>
            <person name="Savchenko A."/>
            <person name="Shiryaev A."/>
            <person name="Soop K."/>
            <person name="Spirin V."/>
            <person name="Szebenyi C."/>
            <person name="Tomsovsky M."/>
            <person name="Tulloss R.E."/>
            <person name="Uehling J."/>
            <person name="Grigoriev I.V."/>
            <person name="Vagvolgyi C."/>
            <person name="Papp T."/>
            <person name="Martin F.M."/>
            <person name="Miettinen O."/>
            <person name="Hibbett D.S."/>
            <person name="Nagy L.G."/>
        </authorList>
    </citation>
    <scope>NUCLEOTIDE SEQUENCE [LARGE SCALE GENOMIC DNA]</scope>
    <source>
        <strain evidence="2 3">CBS 309.79</strain>
    </source>
</reference>
<dbReference type="PANTHER" id="PTHR22851">
    <property type="entry name" value="U3 SMALL NUCLEOLAR RNA U3 SNORNA ASSOCIATED PROTEIN"/>
    <property type="match status" value="1"/>
</dbReference>
<evidence type="ECO:0000256" key="1">
    <source>
        <dbReference type="SAM" id="MobiDB-lite"/>
    </source>
</evidence>
<feature type="compositionally biased region" description="Pro residues" evidence="1">
    <location>
        <begin position="272"/>
        <end position="281"/>
    </location>
</feature>
<feature type="region of interest" description="Disordered" evidence="1">
    <location>
        <begin position="250"/>
        <end position="283"/>
    </location>
</feature>
<dbReference type="SUPFAM" id="SSF53448">
    <property type="entry name" value="Nucleotide-diphospho-sugar transferases"/>
    <property type="match status" value="1"/>
</dbReference>
<dbReference type="Proteomes" id="UP000305067">
    <property type="component" value="Unassembled WGS sequence"/>
</dbReference>
<proteinExistence type="predicted"/>
<dbReference type="InterPro" id="IPR029044">
    <property type="entry name" value="Nucleotide-diphossugar_trans"/>
</dbReference>
<accession>A0A5C3QPK1</accession>
<dbReference type="STRING" id="1884261.A0A5C3QPK1"/>
<dbReference type="AlphaFoldDB" id="A0A5C3QPK1"/>
<dbReference type="InterPro" id="IPR051733">
    <property type="entry name" value="WD_repeat_DCAF13/WDSOF1"/>
</dbReference>
<organism evidence="2 3">
    <name type="scientific">Pterulicium gracile</name>
    <dbReference type="NCBI Taxonomy" id="1884261"/>
    <lineage>
        <taxon>Eukaryota</taxon>
        <taxon>Fungi</taxon>
        <taxon>Dikarya</taxon>
        <taxon>Basidiomycota</taxon>
        <taxon>Agaricomycotina</taxon>
        <taxon>Agaricomycetes</taxon>
        <taxon>Agaricomycetidae</taxon>
        <taxon>Agaricales</taxon>
        <taxon>Pleurotineae</taxon>
        <taxon>Pterulaceae</taxon>
        <taxon>Pterulicium</taxon>
    </lineage>
</organism>
<dbReference type="GO" id="GO:0032040">
    <property type="term" value="C:small-subunit processome"/>
    <property type="evidence" value="ECO:0007669"/>
    <property type="project" value="TreeGrafter"/>
</dbReference>
<dbReference type="Gene3D" id="3.90.550.20">
    <property type="match status" value="1"/>
</dbReference>
<protein>
    <recommendedName>
        <fullName evidence="4">Glycosyltransferase family 32 protein</fullName>
    </recommendedName>
</protein>
<dbReference type="EMBL" id="ML178819">
    <property type="protein sequence ID" value="TFL03896.1"/>
    <property type="molecule type" value="Genomic_DNA"/>
</dbReference>
<dbReference type="OrthoDB" id="108365at2759"/>
<gene>
    <name evidence="2" type="ORF">BDV98DRAFT_639350</name>
</gene>
<evidence type="ECO:0000313" key="3">
    <source>
        <dbReference type="Proteomes" id="UP000305067"/>
    </source>
</evidence>
<sequence>MSVLPYTIERQDSNGWAKASSRYSLWAPRASESLSGARNSRFSWRISDLPRRVTRRWSSLLKIACCACAVFFLLTTLTRRWRGDDGKSGNWSIPTWESVEPSSLIYSREDLRRIWEWEIASSHYPSRRPIPAELGFKNEIINPAIPVTKNTSTMRNSSSYITETKPAGPRRVYLDLASHPPSVAYPPRPVPGSIADLDIIMDHCDFDRDKYVRDCLEVLRVGAGLDNGKRLRRENLDDWRYVFVEHESNAASLPEDTATPRKSPEDLAEPDLPLPPLPTSPYAPQEKALQLPAPLTRKPYSSSAPCDPDYPRLFHMFWTGPFTDKPYLALLSYLYTQNTGIHQETLPADAACRPQFWVWINPARGATVAQVFDQLKANSWSAPFLHHRFREVIKFQIWNTTEQLDSIEEIKNVWRQYDSTVFRGNTIRILPTPVKLATTESDGSSGPKSETDYDRVSVTMSDMARFVLCHRFGGIYLDADTLFLRDWEELWGWRGAFAYRWSRLKKYNTAVLRMSAGSALGSFIFRTAVNWGLNFHPMAIAKYLEEAASTGLLTLVPDALFDAAWLNVENYQRERPPQPFFTNFADLFMTPQEASAAPQALGFDGFFRGSFSYHFHNFWWQPFDPSRNWPDLGERFAETERAAREEAEKLPVPEKRDLDWSTVLKRTFEGYIRGEQPNMYGEWIHW</sequence>
<name>A0A5C3QPK1_9AGAR</name>
<dbReference type="PANTHER" id="PTHR22851:SF1">
    <property type="entry name" value="GLYCOSYLTRANSFERASE FAMILY 32 PROTEIN"/>
    <property type="match status" value="1"/>
</dbReference>